<dbReference type="Pfam" id="PF13237">
    <property type="entry name" value="Fer4_10"/>
    <property type="match status" value="1"/>
</dbReference>
<evidence type="ECO:0000256" key="1">
    <source>
        <dbReference type="ARBA" id="ARBA00010870"/>
    </source>
</evidence>
<dbReference type="NCBIfam" id="TIGR03294">
    <property type="entry name" value="FrhG"/>
    <property type="match status" value="1"/>
</dbReference>
<evidence type="ECO:0000256" key="3">
    <source>
        <dbReference type="NCBIfam" id="TIGR03294"/>
    </source>
</evidence>
<dbReference type="EMBL" id="DUJS01000002">
    <property type="protein sequence ID" value="HII69841.1"/>
    <property type="molecule type" value="Genomic_DNA"/>
</dbReference>
<dbReference type="PROSITE" id="PS51379">
    <property type="entry name" value="4FE4S_FER_2"/>
    <property type="match status" value="2"/>
</dbReference>
<dbReference type="Gene3D" id="3.40.50.700">
    <property type="entry name" value="NADH:ubiquinone oxidoreductase-like, 20kDa subunit"/>
    <property type="match status" value="1"/>
</dbReference>
<reference evidence="6" key="1">
    <citation type="journal article" date="2020" name="bioRxiv">
        <title>A rank-normalized archaeal taxonomy based on genome phylogeny resolves widespread incomplete and uneven classifications.</title>
        <authorList>
            <person name="Rinke C."/>
            <person name="Chuvochina M."/>
            <person name="Mussig A.J."/>
            <person name="Chaumeil P.-A."/>
            <person name="Waite D.W."/>
            <person name="Whitman W.B."/>
            <person name="Parks D.H."/>
            <person name="Hugenholtz P."/>
        </authorList>
    </citation>
    <scope>NUCLEOTIDE SEQUENCE</scope>
    <source>
        <strain evidence="6">UBA8853</strain>
    </source>
</reference>
<dbReference type="InterPro" id="IPR006137">
    <property type="entry name" value="NADH_UbQ_OxRdtase-like_20kDa"/>
</dbReference>
<dbReference type="InterPro" id="IPR017681">
    <property type="entry name" value="Coenz_F420_hydrogenase_gsu"/>
</dbReference>
<dbReference type="Pfam" id="PF01058">
    <property type="entry name" value="Oxidored_q6"/>
    <property type="match status" value="1"/>
</dbReference>
<dbReference type="EC" id="1.12.98.1" evidence="3"/>
<dbReference type="Gene3D" id="3.30.70.20">
    <property type="match status" value="1"/>
</dbReference>
<dbReference type="GO" id="GO:0051536">
    <property type="term" value="F:iron-sulfur cluster binding"/>
    <property type="evidence" value="ECO:0007669"/>
    <property type="project" value="InterPro"/>
</dbReference>
<dbReference type="InterPro" id="IPR017900">
    <property type="entry name" value="4Fe4S_Fe_S_CS"/>
</dbReference>
<protein>
    <recommendedName>
        <fullName evidence="3">Coenzyme F420 hydrogenase subunit gamma</fullName>
        <ecNumber evidence="3">1.12.98.1</ecNumber>
    </recommendedName>
</protein>
<keyword evidence="4" id="KW-0812">Transmembrane</keyword>
<evidence type="ECO:0000313" key="6">
    <source>
        <dbReference type="EMBL" id="HII69841.1"/>
    </source>
</evidence>
<proteinExistence type="inferred from homology"/>
<dbReference type="PANTHER" id="PTHR42845">
    <property type="entry name" value="COENZYME F420-REDUCING HYDROGENASE, GAMMA SUBUNIT"/>
    <property type="match status" value="1"/>
</dbReference>
<dbReference type="PANTHER" id="PTHR42845:SF2">
    <property type="entry name" value="F420-NON-REDUCING HYDROGENASE VHU SUBUNIT G"/>
    <property type="match status" value="1"/>
</dbReference>
<evidence type="ECO:0000313" key="7">
    <source>
        <dbReference type="Proteomes" id="UP000619545"/>
    </source>
</evidence>
<keyword evidence="4" id="KW-0472">Membrane</keyword>
<keyword evidence="2 6" id="KW-0560">Oxidoreductase</keyword>
<dbReference type="GO" id="GO:0016151">
    <property type="term" value="F:nickel cation binding"/>
    <property type="evidence" value="ECO:0007669"/>
    <property type="project" value="InterPro"/>
</dbReference>
<dbReference type="GO" id="GO:0050454">
    <property type="term" value="F:coenzyme F420 hydrogenase activity"/>
    <property type="evidence" value="ECO:0007669"/>
    <property type="project" value="UniProtKB-EC"/>
</dbReference>
<dbReference type="AlphaFoldDB" id="A0A832TAE4"/>
<dbReference type="GO" id="GO:0050660">
    <property type="term" value="F:flavin adenine dinucleotide binding"/>
    <property type="evidence" value="ECO:0007669"/>
    <property type="project" value="InterPro"/>
</dbReference>
<comment type="similarity">
    <text evidence="1">Belongs to the FrhG family.</text>
</comment>
<feature type="transmembrane region" description="Helical" evidence="4">
    <location>
        <begin position="38"/>
        <end position="56"/>
    </location>
</feature>
<dbReference type="Proteomes" id="UP000619545">
    <property type="component" value="Unassembled WGS sequence"/>
</dbReference>
<keyword evidence="4" id="KW-1133">Transmembrane helix</keyword>
<name>A0A832TAE4_9EURY</name>
<evidence type="ECO:0000256" key="2">
    <source>
        <dbReference type="ARBA" id="ARBA00023002"/>
    </source>
</evidence>
<dbReference type="InterPro" id="IPR017896">
    <property type="entry name" value="4Fe4S_Fe-S-bd"/>
</dbReference>
<sequence length="303" mass="32933">MTAAGNPETGTRGATAPHVGGRFPHLTLGTLDPTFPTFPFFPPFFPFGGVGLVRWWRRLSRAKTKSTPRSSCDVAYVQLAGCCGCLVSLTDTYERLLDILDSIELVYCQTLMDEREIPECDVAVVEGAVCLNDEHMLEEVEELEEHADTIVALGACASTGNFMRLSRGNQQAAPTHEAFVPLTEVADVDYAVPGCPPAPEAIKRFLTLLLEGKEELLEPFAKLAEGKTEYCGCDLMYHVVNKSMCMGCGTCAAACPTRAIEIVDGRPVVNENRCIKCGACFTQCPRTIWPGDEAIKELIMGGE</sequence>
<dbReference type="PROSITE" id="PS00198">
    <property type="entry name" value="4FE4S_FER_1"/>
    <property type="match status" value="1"/>
</dbReference>
<accession>A0A832TAE4</accession>
<evidence type="ECO:0000256" key="4">
    <source>
        <dbReference type="SAM" id="Phobius"/>
    </source>
</evidence>
<evidence type="ECO:0000259" key="5">
    <source>
        <dbReference type="PROSITE" id="PS51379"/>
    </source>
</evidence>
<dbReference type="InterPro" id="IPR037024">
    <property type="entry name" value="NiFe_Hase_small_N_sf"/>
</dbReference>
<feature type="domain" description="4Fe-4S ferredoxin-type" evidence="5">
    <location>
        <begin position="266"/>
        <end position="294"/>
    </location>
</feature>
<gene>
    <name evidence="6" type="primary">frhG</name>
    <name evidence="6" type="ORF">HA336_01235</name>
</gene>
<dbReference type="SUPFAM" id="SSF56770">
    <property type="entry name" value="HydA/Nqo6-like"/>
    <property type="match status" value="1"/>
</dbReference>
<feature type="domain" description="4Fe-4S ferredoxin-type" evidence="5">
    <location>
        <begin position="236"/>
        <end position="265"/>
    </location>
</feature>
<organism evidence="6 7">
    <name type="scientific">Methanopyrus kandleri</name>
    <dbReference type="NCBI Taxonomy" id="2320"/>
    <lineage>
        <taxon>Archaea</taxon>
        <taxon>Methanobacteriati</taxon>
        <taxon>Methanobacteriota</taxon>
        <taxon>Methanomada group</taxon>
        <taxon>Methanopyri</taxon>
        <taxon>Methanopyrales</taxon>
        <taxon>Methanopyraceae</taxon>
        <taxon>Methanopyrus</taxon>
    </lineage>
</organism>
<dbReference type="InterPro" id="IPR051349">
    <property type="entry name" value="Hydrogenase_assoc-protein"/>
</dbReference>
<comment type="caution">
    <text evidence="6">The sequence shown here is derived from an EMBL/GenBank/DDBJ whole genome shotgun (WGS) entry which is preliminary data.</text>
</comment>